<dbReference type="EMBL" id="GDHC01020490">
    <property type="protein sequence ID" value="JAP98138.1"/>
    <property type="molecule type" value="Transcribed_RNA"/>
</dbReference>
<dbReference type="AlphaFoldDB" id="A0A146KQ15"/>
<reference evidence="2" key="1">
    <citation type="journal article" date="2016" name="Gigascience">
        <title>De novo construction of an expanded transcriptome assembly for the western tarnished plant bug, Lygus hesperus.</title>
        <authorList>
            <person name="Tassone E.E."/>
            <person name="Geib S.M."/>
            <person name="Hall B."/>
            <person name="Fabrick J.A."/>
            <person name="Brent C.S."/>
            <person name="Hull J.J."/>
        </authorList>
    </citation>
    <scope>NUCLEOTIDE SEQUENCE</scope>
</reference>
<feature type="non-terminal residue" evidence="2">
    <location>
        <position position="313"/>
    </location>
</feature>
<name>A0A146KQ15_LYGHE</name>
<proteinExistence type="predicted"/>
<organism evidence="2">
    <name type="scientific">Lygus hesperus</name>
    <name type="common">Western plant bug</name>
    <dbReference type="NCBI Taxonomy" id="30085"/>
    <lineage>
        <taxon>Eukaryota</taxon>
        <taxon>Metazoa</taxon>
        <taxon>Ecdysozoa</taxon>
        <taxon>Arthropoda</taxon>
        <taxon>Hexapoda</taxon>
        <taxon>Insecta</taxon>
        <taxon>Pterygota</taxon>
        <taxon>Neoptera</taxon>
        <taxon>Paraneoptera</taxon>
        <taxon>Hemiptera</taxon>
        <taxon>Heteroptera</taxon>
        <taxon>Panheteroptera</taxon>
        <taxon>Cimicomorpha</taxon>
        <taxon>Miridae</taxon>
        <taxon>Mirini</taxon>
        <taxon>Lygus</taxon>
    </lineage>
</organism>
<evidence type="ECO:0000313" key="2">
    <source>
        <dbReference type="EMBL" id="JAP98138.1"/>
    </source>
</evidence>
<feature type="compositionally biased region" description="Polar residues" evidence="1">
    <location>
        <begin position="192"/>
        <end position="209"/>
    </location>
</feature>
<evidence type="ECO:0000256" key="1">
    <source>
        <dbReference type="SAM" id="MobiDB-lite"/>
    </source>
</evidence>
<feature type="compositionally biased region" description="Polar residues" evidence="1">
    <location>
        <begin position="1"/>
        <end position="20"/>
    </location>
</feature>
<sequence>MNQSCGTSESGQDLENSVSSIPMDVISTASTRTPEPVEPVKQSSHPSDAAVIDIVESVAGSTCSDCSSKCDDGSQCHQSHPNTAFSRWRCITSHPLPSPVSTALTSSLLQPPPITENTPTQLHTVSAPATHTVHFFPSTAPQIPLSVSASNSPRAHRTAPIRCGGGNPPSATPPVPTPYACAALDRPFQTVLRTGPTTSPASGVANTSPPRRPSRGGVDASATATVSTSGIPTGRNPPTRRTSTSATAALAALHAQYTAAGDRRSGGGATARIALHNTSARAGALSHAPPSPSTRTTNFHDVCTAVQQHQQRQ</sequence>
<feature type="region of interest" description="Disordered" evidence="1">
    <location>
        <begin position="1"/>
        <end position="47"/>
    </location>
</feature>
<accession>A0A146KQ15</accession>
<gene>
    <name evidence="2" type="ORF">g.2367</name>
</gene>
<protein>
    <submittedName>
        <fullName evidence="2">Uncharacterized protein</fullName>
    </submittedName>
</protein>
<feature type="region of interest" description="Disordered" evidence="1">
    <location>
        <begin position="192"/>
        <end position="244"/>
    </location>
</feature>
<feature type="region of interest" description="Disordered" evidence="1">
    <location>
        <begin position="147"/>
        <end position="174"/>
    </location>
</feature>
<feature type="compositionally biased region" description="Polar residues" evidence="1">
    <location>
        <begin position="222"/>
        <end position="231"/>
    </location>
</feature>